<comment type="caution">
    <text evidence="2">The sequence shown here is derived from an EMBL/GenBank/DDBJ whole genome shotgun (WGS) entry which is preliminary data.</text>
</comment>
<dbReference type="AlphaFoldDB" id="A0A1S8BAG7"/>
<dbReference type="STRING" id="420778.A0A1S8BAG7"/>
<feature type="transmembrane region" description="Helical" evidence="1">
    <location>
        <begin position="204"/>
        <end position="227"/>
    </location>
</feature>
<keyword evidence="1" id="KW-0472">Membrane</keyword>
<dbReference type="EMBL" id="MSZU01000087">
    <property type="protein sequence ID" value="OMP84527.1"/>
    <property type="molecule type" value="Genomic_DNA"/>
</dbReference>
<sequence>MTAYLGPLTTTWTPSTSDCLTSFFYGSNSIGSWLQLGTTATSLCLPPNFNRDVSYFYSPGICPSGYTYACTKASTSSTDAITVATCCPSGYFCMGNIETSQIFACVSAFESAGTYTIDSLSFGSVSAVTGTTSVTVTSGETVRAYGPIVRRASNDPSWSNVIPTSTTSASAGSSAEAGTAAATAGSAGDGSGSSDGGLSTGAKAGIGVGVAVGVLLIAAACVGGFMVGKRANRKAAAAGQFHDKQRGEMAAGVPVQELSAANTRHELHPATISELDGMQRK</sequence>
<proteinExistence type="predicted"/>
<gene>
    <name evidence="2" type="ORF">BK809_0001630</name>
</gene>
<evidence type="ECO:0000313" key="3">
    <source>
        <dbReference type="Proteomes" id="UP000190776"/>
    </source>
</evidence>
<accession>A0A1S8BAG7</accession>
<organism evidence="2 3">
    <name type="scientific">Diplodia seriata</name>
    <dbReference type="NCBI Taxonomy" id="420778"/>
    <lineage>
        <taxon>Eukaryota</taxon>
        <taxon>Fungi</taxon>
        <taxon>Dikarya</taxon>
        <taxon>Ascomycota</taxon>
        <taxon>Pezizomycotina</taxon>
        <taxon>Dothideomycetes</taxon>
        <taxon>Dothideomycetes incertae sedis</taxon>
        <taxon>Botryosphaeriales</taxon>
        <taxon>Botryosphaeriaceae</taxon>
        <taxon>Diplodia</taxon>
    </lineage>
</organism>
<name>A0A1S8BAG7_9PEZI</name>
<evidence type="ECO:0000313" key="2">
    <source>
        <dbReference type="EMBL" id="OMP84527.1"/>
    </source>
</evidence>
<protein>
    <submittedName>
        <fullName evidence="2">Uncharacterized protein</fullName>
    </submittedName>
</protein>
<evidence type="ECO:0000256" key="1">
    <source>
        <dbReference type="SAM" id="Phobius"/>
    </source>
</evidence>
<dbReference type="OrthoDB" id="3939462at2759"/>
<keyword evidence="1" id="KW-0812">Transmembrane</keyword>
<keyword evidence="1" id="KW-1133">Transmembrane helix</keyword>
<reference evidence="2 3" key="1">
    <citation type="submission" date="2017-01" db="EMBL/GenBank/DDBJ databases">
        <title>Draft genome sequence of Diplodia seriata F98.1, a fungal species involved in grapevine trunk diseases.</title>
        <authorList>
            <person name="Robert-Siegwald G."/>
            <person name="Vallet J."/>
            <person name="Abou-Mansour E."/>
            <person name="Xu J."/>
            <person name="Rey P."/>
            <person name="Bertsch C."/>
            <person name="Rego C."/>
            <person name="Larignon P."/>
            <person name="Fontaine F."/>
            <person name="Lebrun M.-H."/>
        </authorList>
    </citation>
    <scope>NUCLEOTIDE SEQUENCE [LARGE SCALE GENOMIC DNA]</scope>
    <source>
        <strain evidence="2 3">F98.1</strain>
    </source>
</reference>
<dbReference type="Proteomes" id="UP000190776">
    <property type="component" value="Unassembled WGS sequence"/>
</dbReference>